<dbReference type="InterPro" id="IPR055170">
    <property type="entry name" value="GFO_IDH_MocA-like_dom"/>
</dbReference>
<evidence type="ECO:0000313" key="4">
    <source>
        <dbReference type="Proteomes" id="UP000295399"/>
    </source>
</evidence>
<dbReference type="InterPro" id="IPR036291">
    <property type="entry name" value="NAD(P)-bd_dom_sf"/>
</dbReference>
<organism evidence="3 4">
    <name type="scientific">Rhodothalassium salexigens DSM 2132</name>
    <dbReference type="NCBI Taxonomy" id="1188247"/>
    <lineage>
        <taxon>Bacteria</taxon>
        <taxon>Pseudomonadati</taxon>
        <taxon>Pseudomonadota</taxon>
        <taxon>Alphaproteobacteria</taxon>
        <taxon>Rhodothalassiales</taxon>
        <taxon>Rhodothalassiaceae</taxon>
        <taxon>Rhodothalassium</taxon>
    </lineage>
</organism>
<dbReference type="PANTHER" id="PTHR46368:SF4">
    <property type="entry name" value="OS10G0403700 PROTEIN"/>
    <property type="match status" value="1"/>
</dbReference>
<name>A0A4R2PBY3_RHOSA</name>
<dbReference type="Proteomes" id="UP000295399">
    <property type="component" value="Unassembled WGS sequence"/>
</dbReference>
<dbReference type="SUPFAM" id="SSF55347">
    <property type="entry name" value="Glyceraldehyde-3-phosphate dehydrogenase-like, C-terminal domain"/>
    <property type="match status" value="1"/>
</dbReference>
<dbReference type="AlphaFoldDB" id="A0A4R2PBY3"/>
<dbReference type="Pfam" id="PF01408">
    <property type="entry name" value="GFO_IDH_MocA"/>
    <property type="match status" value="1"/>
</dbReference>
<dbReference type="Gene3D" id="3.40.50.720">
    <property type="entry name" value="NAD(P)-binding Rossmann-like Domain"/>
    <property type="match status" value="1"/>
</dbReference>
<dbReference type="Gene3D" id="3.30.360.10">
    <property type="entry name" value="Dihydrodipicolinate Reductase, domain 2"/>
    <property type="match status" value="1"/>
</dbReference>
<accession>A0A4R2PBY3</accession>
<dbReference type="RefSeq" id="WP_132709129.1">
    <property type="nucleotide sequence ID" value="NZ_JACIGF010000009.1"/>
</dbReference>
<evidence type="ECO:0000313" key="3">
    <source>
        <dbReference type="EMBL" id="TCP32649.1"/>
    </source>
</evidence>
<dbReference type="InterPro" id="IPR000683">
    <property type="entry name" value="Gfo/Idh/MocA-like_OxRdtase_N"/>
</dbReference>
<comment type="caution">
    <text evidence="3">The sequence shown here is derived from an EMBL/GenBank/DDBJ whole genome shotgun (WGS) entry which is preliminary data.</text>
</comment>
<keyword evidence="4" id="KW-1185">Reference proteome</keyword>
<proteinExistence type="predicted"/>
<evidence type="ECO:0000259" key="2">
    <source>
        <dbReference type="Pfam" id="PF22725"/>
    </source>
</evidence>
<dbReference type="InParanoid" id="A0A4R2PBY3"/>
<dbReference type="PANTHER" id="PTHR46368">
    <property type="match status" value="1"/>
</dbReference>
<feature type="domain" description="GFO/IDH/MocA-like oxidoreductase" evidence="2">
    <location>
        <begin position="141"/>
        <end position="250"/>
    </location>
</feature>
<dbReference type="Pfam" id="PF22725">
    <property type="entry name" value="GFO_IDH_MocA_C3"/>
    <property type="match status" value="1"/>
</dbReference>
<gene>
    <name evidence="3" type="ORF">EV659_109144</name>
</gene>
<dbReference type="OrthoDB" id="9792935at2"/>
<feature type="domain" description="Gfo/Idh/MocA-like oxidoreductase N-terminal" evidence="1">
    <location>
        <begin position="5"/>
        <end position="120"/>
    </location>
</feature>
<reference evidence="3 4" key="1">
    <citation type="submission" date="2019-03" db="EMBL/GenBank/DDBJ databases">
        <title>Genomic Encyclopedia of Type Strains, Phase IV (KMG-IV): sequencing the most valuable type-strain genomes for metagenomic binning, comparative biology and taxonomic classification.</title>
        <authorList>
            <person name="Goeker M."/>
        </authorList>
    </citation>
    <scope>NUCLEOTIDE SEQUENCE [LARGE SCALE GENOMIC DNA]</scope>
    <source>
        <strain evidence="3 4">DSM 2132</strain>
    </source>
</reference>
<dbReference type="SUPFAM" id="SSF51735">
    <property type="entry name" value="NAD(P)-binding Rossmann-fold domains"/>
    <property type="match status" value="1"/>
</dbReference>
<protein>
    <submittedName>
        <fullName evidence="3">Putative dehydrogenase</fullName>
    </submittedName>
</protein>
<evidence type="ECO:0000259" key="1">
    <source>
        <dbReference type="Pfam" id="PF01408"/>
    </source>
</evidence>
<sequence length="339" mass="35615">MTSLGFGIVGTGFIAGVIAEALSQAQGAHLAAVSSRDGARARAFADHHGGNAAAVEGHQALLARDDVAAVYVAVPTVAKEEIALAAIAAGRHVLVDKPFLNEASARRMIDAAHAAGVLFMDATHFTHHPRTHALRAALATTIATPRSLHTAFYFPFSDKTNIRLNPDQEPTGAVGDMAWYSLRAAVEYLAPQGAPQTVQALAERDPDTGGVVRATGLIGFADGTSTTFDVGYTADTLAMDLHLIGTTGIVIMDDFVLDWANSFPFKNTGLKAGYVHRHGMASHADARFIEVASDTPQQVLMVDRFADLARTGSADDRARAAAPTLATQALLDAVWAAIP</sequence>
<dbReference type="EMBL" id="SLXO01000009">
    <property type="protein sequence ID" value="TCP32649.1"/>
    <property type="molecule type" value="Genomic_DNA"/>
</dbReference>
<dbReference type="GO" id="GO:0000166">
    <property type="term" value="F:nucleotide binding"/>
    <property type="evidence" value="ECO:0007669"/>
    <property type="project" value="InterPro"/>
</dbReference>